<sequence length="120" mass="13722">MGLRHTDPFSVSGSTFGSGFLGLRILIRACEGFMRTVFSPFRHRPCYIRHIWIFVDFASSKLPSVSSKIGTDQTHVFDFHSRLHPPITFFSRYTEQQNFTTIASVLLPVLLNQPSAFFHL</sequence>
<organism evidence="1 2">
    <name type="scientific">Cichorium intybus</name>
    <name type="common">Chicory</name>
    <dbReference type="NCBI Taxonomy" id="13427"/>
    <lineage>
        <taxon>Eukaryota</taxon>
        <taxon>Viridiplantae</taxon>
        <taxon>Streptophyta</taxon>
        <taxon>Embryophyta</taxon>
        <taxon>Tracheophyta</taxon>
        <taxon>Spermatophyta</taxon>
        <taxon>Magnoliopsida</taxon>
        <taxon>eudicotyledons</taxon>
        <taxon>Gunneridae</taxon>
        <taxon>Pentapetalae</taxon>
        <taxon>asterids</taxon>
        <taxon>campanulids</taxon>
        <taxon>Asterales</taxon>
        <taxon>Asteraceae</taxon>
        <taxon>Cichorioideae</taxon>
        <taxon>Cichorieae</taxon>
        <taxon>Cichoriinae</taxon>
        <taxon>Cichorium</taxon>
    </lineage>
</organism>
<accession>A0ACB9BJ80</accession>
<comment type="caution">
    <text evidence="1">The sequence shown here is derived from an EMBL/GenBank/DDBJ whole genome shotgun (WGS) entry which is preliminary data.</text>
</comment>
<keyword evidence="2" id="KW-1185">Reference proteome</keyword>
<evidence type="ECO:0000313" key="1">
    <source>
        <dbReference type="EMBL" id="KAI3722060.1"/>
    </source>
</evidence>
<dbReference type="Proteomes" id="UP001055811">
    <property type="component" value="Linkage Group LG06"/>
</dbReference>
<gene>
    <name evidence="1" type="ORF">L2E82_33084</name>
</gene>
<protein>
    <submittedName>
        <fullName evidence="1">Uncharacterized protein</fullName>
    </submittedName>
</protein>
<proteinExistence type="predicted"/>
<reference evidence="1 2" key="2">
    <citation type="journal article" date="2022" name="Mol. Ecol. Resour.">
        <title>The genomes of chicory, endive, great burdock and yacon provide insights into Asteraceae paleo-polyploidization history and plant inulin production.</title>
        <authorList>
            <person name="Fan W."/>
            <person name="Wang S."/>
            <person name="Wang H."/>
            <person name="Wang A."/>
            <person name="Jiang F."/>
            <person name="Liu H."/>
            <person name="Zhao H."/>
            <person name="Xu D."/>
            <person name="Zhang Y."/>
        </authorList>
    </citation>
    <scope>NUCLEOTIDE SEQUENCE [LARGE SCALE GENOMIC DNA]</scope>
    <source>
        <strain evidence="2">cv. Punajuju</strain>
        <tissue evidence="1">Leaves</tissue>
    </source>
</reference>
<reference evidence="2" key="1">
    <citation type="journal article" date="2022" name="Mol. Ecol. Resour.">
        <title>The genomes of chicory, endive, great burdock and yacon provide insights into Asteraceae palaeo-polyploidization history and plant inulin production.</title>
        <authorList>
            <person name="Fan W."/>
            <person name="Wang S."/>
            <person name="Wang H."/>
            <person name="Wang A."/>
            <person name="Jiang F."/>
            <person name="Liu H."/>
            <person name="Zhao H."/>
            <person name="Xu D."/>
            <person name="Zhang Y."/>
        </authorList>
    </citation>
    <scope>NUCLEOTIDE SEQUENCE [LARGE SCALE GENOMIC DNA]</scope>
    <source>
        <strain evidence="2">cv. Punajuju</strain>
    </source>
</reference>
<evidence type="ECO:0000313" key="2">
    <source>
        <dbReference type="Proteomes" id="UP001055811"/>
    </source>
</evidence>
<name>A0ACB9BJ80_CICIN</name>
<dbReference type="EMBL" id="CM042014">
    <property type="protein sequence ID" value="KAI3722060.1"/>
    <property type="molecule type" value="Genomic_DNA"/>
</dbReference>